<reference evidence="2 3" key="1">
    <citation type="submission" date="2019-10" db="EMBL/GenBank/DDBJ databases">
        <title>Whole genome shotgun sequence of Acrocarpospora pleiomorpha NBRC 16267.</title>
        <authorList>
            <person name="Ichikawa N."/>
            <person name="Kimura A."/>
            <person name="Kitahashi Y."/>
            <person name="Komaki H."/>
            <person name="Oguchi A."/>
        </authorList>
    </citation>
    <scope>NUCLEOTIDE SEQUENCE [LARGE SCALE GENOMIC DNA]</scope>
    <source>
        <strain evidence="2 3">NBRC 16267</strain>
    </source>
</reference>
<dbReference type="EMBL" id="BLAF01000018">
    <property type="protein sequence ID" value="GES20694.1"/>
    <property type="molecule type" value="Genomic_DNA"/>
</dbReference>
<dbReference type="RefSeq" id="WP_155345721.1">
    <property type="nucleotide sequence ID" value="NZ_BAAAHM010000002.1"/>
</dbReference>
<dbReference type="OrthoDB" id="4251672at2"/>
<evidence type="ECO:0000256" key="1">
    <source>
        <dbReference type="ARBA" id="ARBA00022679"/>
    </source>
</evidence>
<dbReference type="PANTHER" id="PTHR48207:SF3">
    <property type="entry name" value="SUCCINATE--HYDROXYMETHYLGLUTARATE COA-TRANSFERASE"/>
    <property type="match status" value="1"/>
</dbReference>
<protein>
    <submittedName>
        <fullName evidence="2">Formyl-CoA transferase</fullName>
    </submittedName>
</protein>
<dbReference type="Pfam" id="PF02515">
    <property type="entry name" value="CoA_transf_3"/>
    <property type="match status" value="1"/>
</dbReference>
<dbReference type="InterPro" id="IPR023606">
    <property type="entry name" value="CoA-Trfase_III_dom_1_sf"/>
</dbReference>
<keyword evidence="3" id="KW-1185">Reference proteome</keyword>
<dbReference type="PANTHER" id="PTHR48207">
    <property type="entry name" value="SUCCINATE--HYDROXYMETHYLGLUTARATE COA-TRANSFERASE"/>
    <property type="match status" value="1"/>
</dbReference>
<dbReference type="GO" id="GO:0008410">
    <property type="term" value="F:CoA-transferase activity"/>
    <property type="evidence" value="ECO:0007669"/>
    <property type="project" value="TreeGrafter"/>
</dbReference>
<dbReference type="InterPro" id="IPR050483">
    <property type="entry name" value="CoA-transferase_III_domain"/>
</dbReference>
<dbReference type="Proteomes" id="UP000377595">
    <property type="component" value="Unassembled WGS sequence"/>
</dbReference>
<gene>
    <name evidence="2" type="ORF">Aple_035900</name>
</gene>
<dbReference type="InterPro" id="IPR044855">
    <property type="entry name" value="CoA-Trfase_III_dom3_sf"/>
</dbReference>
<evidence type="ECO:0000313" key="3">
    <source>
        <dbReference type="Proteomes" id="UP000377595"/>
    </source>
</evidence>
<dbReference type="InterPro" id="IPR003673">
    <property type="entry name" value="CoA-Trfase_fam_III"/>
</dbReference>
<evidence type="ECO:0000313" key="2">
    <source>
        <dbReference type="EMBL" id="GES20694.1"/>
    </source>
</evidence>
<dbReference type="AlphaFoldDB" id="A0A5M3XHI5"/>
<sequence length="401" mass="42343">MSGPLADVRVIDFCWVGAGSFATKILADHGADVIKIESRAKVDGLRLSPPFAGGEPGINRSGYFADRNSSKRSMALNLRHAAGREIAARLCADADVIANNFTPGVMERFGLGPARIAAINPRAVYLSMSTHGSTGPYRDHIGYGSTIAALAGLHGLIGERAEPPTGTGTNYADHIPNPTHAAFAVLAALRHRELTGEGQFIDLAQVEPTVAMIGAAVLEATALGIDPVRSGNSHPAHAPHGVYRCVGDDAWVAIAVTSDDQWESLCRVLDLDRVPEWSRSEARLAAADAVDRAVSQAVATIDTLAVVSDLRAAGVPAAAVADAAAVLADEQLNARGHWQYLDHPEMGRTVYASPPFRLSATPGALRGPAPMLGEHTDEICRDLLGLTGEEIQRLTAEQVLW</sequence>
<accession>A0A5M3XHI5</accession>
<organism evidence="2 3">
    <name type="scientific">Acrocarpospora pleiomorpha</name>
    <dbReference type="NCBI Taxonomy" id="90975"/>
    <lineage>
        <taxon>Bacteria</taxon>
        <taxon>Bacillati</taxon>
        <taxon>Actinomycetota</taxon>
        <taxon>Actinomycetes</taxon>
        <taxon>Streptosporangiales</taxon>
        <taxon>Streptosporangiaceae</taxon>
        <taxon>Acrocarpospora</taxon>
    </lineage>
</organism>
<keyword evidence="1 2" id="KW-0808">Transferase</keyword>
<proteinExistence type="predicted"/>
<dbReference type="SUPFAM" id="SSF89796">
    <property type="entry name" value="CoA-transferase family III (CaiB/BaiF)"/>
    <property type="match status" value="1"/>
</dbReference>
<dbReference type="Gene3D" id="3.30.1540.10">
    <property type="entry name" value="formyl-coa transferase, domain 3"/>
    <property type="match status" value="1"/>
</dbReference>
<name>A0A5M3XHI5_9ACTN</name>
<comment type="caution">
    <text evidence="2">The sequence shown here is derived from an EMBL/GenBank/DDBJ whole genome shotgun (WGS) entry which is preliminary data.</text>
</comment>
<dbReference type="Gene3D" id="3.40.50.10540">
    <property type="entry name" value="Crotonobetainyl-coa:carnitine coa-transferase, domain 1"/>
    <property type="match status" value="1"/>
</dbReference>